<name>A0A829ESE3_ENTFC</name>
<reference evidence="2 3" key="1">
    <citation type="submission" date="2013-02" db="EMBL/GenBank/DDBJ databases">
        <title>The Genome Sequence of Enterococcus faecium VRE_84.</title>
        <authorList>
            <consortium name="The Broad Institute Genome Sequencing Platform"/>
            <consortium name="The Broad Institute Genome Sequencing Center for Infectious Disease"/>
            <person name="Earl A.M."/>
            <person name="Gilmore M.S."/>
            <person name="Lebreton F."/>
            <person name="Hammerum A.M."/>
            <person name="Jensen L.B."/>
            <person name="Guardabassi L."/>
            <person name="Walker B."/>
            <person name="Young S.K."/>
            <person name="Zeng Q."/>
            <person name="Gargeya S."/>
            <person name="Fitzgerald M."/>
            <person name="Haas B."/>
            <person name="Abouelleil A."/>
            <person name="Alvarado L."/>
            <person name="Arachchi H.M."/>
            <person name="Berlin A.M."/>
            <person name="Chapman S.B."/>
            <person name="Dewar J."/>
            <person name="Goldberg J."/>
            <person name="Griggs A."/>
            <person name="Gujja S."/>
            <person name="Hansen M."/>
            <person name="Howarth C."/>
            <person name="Imamovic A."/>
            <person name="Larimer J."/>
            <person name="McCowan C."/>
            <person name="Murphy C."/>
            <person name="Neiman D."/>
            <person name="Pearson M."/>
            <person name="Priest M."/>
            <person name="Roberts A."/>
            <person name="Saif S."/>
            <person name="Shea T."/>
            <person name="Sisk P."/>
            <person name="Sykes S."/>
            <person name="Wortman J."/>
            <person name="Nusbaum C."/>
            <person name="Birren B."/>
        </authorList>
    </citation>
    <scope>NUCLEOTIDE SEQUENCE [LARGE SCALE GENOMIC DNA]</scope>
    <source>
        <strain evidence="2 3">VRE 84</strain>
    </source>
</reference>
<dbReference type="Proteomes" id="UP000013834">
    <property type="component" value="Unassembled WGS sequence"/>
</dbReference>
<evidence type="ECO:0000313" key="3">
    <source>
        <dbReference type="Proteomes" id="UP000013834"/>
    </source>
</evidence>
<dbReference type="Pfam" id="PF01408">
    <property type="entry name" value="GFO_IDH_MocA"/>
    <property type="match status" value="1"/>
</dbReference>
<protein>
    <recommendedName>
        <fullName evidence="1">Gfo/Idh/MocA-like oxidoreductase N-terminal domain-containing protein</fullName>
    </recommendedName>
</protein>
<evidence type="ECO:0000259" key="1">
    <source>
        <dbReference type="Pfam" id="PF01408"/>
    </source>
</evidence>
<dbReference type="EMBL" id="AIVF01000046">
    <property type="protein sequence ID" value="EOG23068.1"/>
    <property type="molecule type" value="Genomic_DNA"/>
</dbReference>
<dbReference type="SUPFAM" id="SSF51735">
    <property type="entry name" value="NAD(P)-binding Rossmann-fold domains"/>
    <property type="match status" value="1"/>
</dbReference>
<proteinExistence type="predicted"/>
<dbReference type="AlphaFoldDB" id="A0A829ESE3"/>
<organism evidence="2 3">
    <name type="scientific">Enterococcus faecium EnGen0180</name>
    <dbReference type="NCBI Taxonomy" id="1157475"/>
    <lineage>
        <taxon>Bacteria</taxon>
        <taxon>Bacillati</taxon>
        <taxon>Bacillota</taxon>
        <taxon>Bacilli</taxon>
        <taxon>Lactobacillales</taxon>
        <taxon>Enterococcaceae</taxon>
        <taxon>Enterococcus</taxon>
    </lineage>
</organism>
<gene>
    <name evidence="2" type="ORF">SMG_02571</name>
</gene>
<comment type="caution">
    <text evidence="2">The sequence shown here is derived from an EMBL/GenBank/DDBJ whole genome shotgun (WGS) entry which is preliminary data.</text>
</comment>
<evidence type="ECO:0000313" key="2">
    <source>
        <dbReference type="EMBL" id="EOG23068.1"/>
    </source>
</evidence>
<dbReference type="InterPro" id="IPR036291">
    <property type="entry name" value="NAD(P)-bd_dom_sf"/>
</dbReference>
<dbReference type="InterPro" id="IPR000683">
    <property type="entry name" value="Gfo/Idh/MocA-like_OxRdtase_N"/>
</dbReference>
<dbReference type="GO" id="GO:0000166">
    <property type="term" value="F:nucleotide binding"/>
    <property type="evidence" value="ECO:0007669"/>
    <property type="project" value="InterPro"/>
</dbReference>
<accession>A0A829ESE3</accession>
<sequence length="89" mass="10008">MNVGFIGAGKVGCSFGKYFQEHKIQVTGFYSKSEDSSLAASNFTSSKQYLNLRELVDENDTIFITTPDGQIQEVWQEMVLLQSFKSTIK</sequence>
<dbReference type="Gene3D" id="3.40.50.720">
    <property type="entry name" value="NAD(P)-binding Rossmann-like Domain"/>
    <property type="match status" value="1"/>
</dbReference>
<feature type="domain" description="Gfo/Idh/MocA-like oxidoreductase N-terminal" evidence="1">
    <location>
        <begin position="1"/>
        <end position="85"/>
    </location>
</feature>